<proteinExistence type="predicted"/>
<dbReference type="InterPro" id="IPR000571">
    <property type="entry name" value="Znf_CCCH"/>
</dbReference>
<feature type="region of interest" description="Disordered" evidence="2">
    <location>
        <begin position="35"/>
        <end position="65"/>
    </location>
</feature>
<feature type="region of interest" description="Disordered" evidence="2">
    <location>
        <begin position="273"/>
        <end position="302"/>
    </location>
</feature>
<feature type="region of interest" description="Disordered" evidence="2">
    <location>
        <begin position="107"/>
        <end position="177"/>
    </location>
</feature>
<protein>
    <recommendedName>
        <fullName evidence="3">C3H1-type domain-containing protein</fullName>
    </recommendedName>
</protein>
<keyword evidence="1" id="KW-0863">Zinc-finger</keyword>
<reference evidence="4 5" key="1">
    <citation type="submission" date="2014-11" db="EMBL/GenBank/DDBJ databases">
        <authorList>
            <person name="Zhu J."/>
            <person name="Qi W."/>
            <person name="Song R."/>
        </authorList>
    </citation>
    <scope>NUCLEOTIDE SEQUENCE [LARGE SCALE GENOMIC DNA]</scope>
</reference>
<keyword evidence="1" id="KW-0479">Metal-binding</keyword>
<name>A0A0G4EWN1_VITBC</name>
<dbReference type="AlphaFoldDB" id="A0A0G4EWN1"/>
<keyword evidence="1" id="KW-0862">Zinc</keyword>
<sequence length="436" mass="46637">MDRGDVPMLPMDAVLRDELATFGPHLKNTFIHFDDKAQAARPRPERLRLPRSSSQHSLPSQEQLDELSSDLHSYYFLNRGISPSPSNRPSPSPEMLESMLVETTKKLRSSSSLISGRSTDACGGSTSDSDGTAPTASGDSDNESTSGGGYVKFPSPYSPSSAMQTGGRYDESETASLSVQSDEFKGGWGVQGMGGMPASPLMSMTVTPEERAAAGSWSFGTTFHQRGTCNPCRYEWTKGCHLGSQCRFCHHEDHTPNGAIRVIPDAETVKNSSVRPDTILGGKKTRLSPHQNGQDDSPPFLSRETSPVHMLYAAANPTAFYLPKRGVTAANGGGAGGAAPLMYVYSPPGKGMRMDRAALKTLGAPNRSLSGGLLPSMQGPMCDPTNGNGLLPTPNGAYPAPRHISAQQQLELVGKLLTRNHPSQRNNVTDTTNMAR</sequence>
<evidence type="ECO:0000256" key="2">
    <source>
        <dbReference type="SAM" id="MobiDB-lite"/>
    </source>
</evidence>
<evidence type="ECO:0000259" key="3">
    <source>
        <dbReference type="PROSITE" id="PS50103"/>
    </source>
</evidence>
<dbReference type="EMBL" id="CDMY01000327">
    <property type="protein sequence ID" value="CEM02474.1"/>
    <property type="molecule type" value="Genomic_DNA"/>
</dbReference>
<gene>
    <name evidence="4" type="ORF">Vbra_13623</name>
</gene>
<accession>A0A0G4EWN1</accession>
<dbReference type="VEuPathDB" id="CryptoDB:Vbra_13623"/>
<keyword evidence="5" id="KW-1185">Reference proteome</keyword>
<feature type="compositionally biased region" description="Low complexity" evidence="2">
    <location>
        <begin position="109"/>
        <end position="118"/>
    </location>
</feature>
<feature type="zinc finger region" description="C3H1-type" evidence="1">
    <location>
        <begin position="231"/>
        <end position="254"/>
    </location>
</feature>
<evidence type="ECO:0000313" key="4">
    <source>
        <dbReference type="EMBL" id="CEM02474.1"/>
    </source>
</evidence>
<dbReference type="PROSITE" id="PS50103">
    <property type="entry name" value="ZF_C3H1"/>
    <property type="match status" value="1"/>
</dbReference>
<dbReference type="GO" id="GO:0008270">
    <property type="term" value="F:zinc ion binding"/>
    <property type="evidence" value="ECO:0007669"/>
    <property type="project" value="UniProtKB-KW"/>
</dbReference>
<feature type="compositionally biased region" description="Basic and acidic residues" evidence="2">
    <location>
        <begin position="35"/>
        <end position="48"/>
    </location>
</feature>
<evidence type="ECO:0000313" key="5">
    <source>
        <dbReference type="Proteomes" id="UP000041254"/>
    </source>
</evidence>
<organism evidence="4 5">
    <name type="scientific">Vitrella brassicaformis (strain CCMP3155)</name>
    <dbReference type="NCBI Taxonomy" id="1169540"/>
    <lineage>
        <taxon>Eukaryota</taxon>
        <taxon>Sar</taxon>
        <taxon>Alveolata</taxon>
        <taxon>Colpodellida</taxon>
        <taxon>Vitrellaceae</taxon>
        <taxon>Vitrella</taxon>
    </lineage>
</organism>
<dbReference type="InParanoid" id="A0A0G4EWN1"/>
<evidence type="ECO:0000256" key="1">
    <source>
        <dbReference type="PROSITE-ProRule" id="PRU00723"/>
    </source>
</evidence>
<dbReference type="Proteomes" id="UP000041254">
    <property type="component" value="Unassembled WGS sequence"/>
</dbReference>
<dbReference type="OrthoDB" id="387632at2759"/>
<feature type="domain" description="C3H1-type" evidence="3">
    <location>
        <begin position="231"/>
        <end position="254"/>
    </location>
</feature>
<feature type="compositionally biased region" description="Polar residues" evidence="2">
    <location>
        <begin position="124"/>
        <end position="145"/>
    </location>
</feature>